<evidence type="ECO:0000256" key="1">
    <source>
        <dbReference type="ARBA" id="ARBA00000900"/>
    </source>
</evidence>
<dbReference type="EMBL" id="WJXA01000010">
    <property type="protein sequence ID" value="KAF7129320.1"/>
    <property type="molecule type" value="Genomic_DNA"/>
</dbReference>
<accession>A0A834GA89</accession>
<dbReference type="EC" id="2.3.2.27" evidence="4"/>
<evidence type="ECO:0000256" key="4">
    <source>
        <dbReference type="ARBA" id="ARBA00012483"/>
    </source>
</evidence>
<dbReference type="FunFam" id="1.25.10.10:FF:000578">
    <property type="entry name" value="RING-type E3 ubiquitin transferase"/>
    <property type="match status" value="1"/>
</dbReference>
<organism evidence="10 11">
    <name type="scientific">Rhododendron simsii</name>
    <name type="common">Sims's rhododendron</name>
    <dbReference type="NCBI Taxonomy" id="118357"/>
    <lineage>
        <taxon>Eukaryota</taxon>
        <taxon>Viridiplantae</taxon>
        <taxon>Streptophyta</taxon>
        <taxon>Embryophyta</taxon>
        <taxon>Tracheophyta</taxon>
        <taxon>Spermatophyta</taxon>
        <taxon>Magnoliopsida</taxon>
        <taxon>eudicotyledons</taxon>
        <taxon>Gunneridae</taxon>
        <taxon>Pentapetalae</taxon>
        <taxon>asterids</taxon>
        <taxon>Ericales</taxon>
        <taxon>Ericaceae</taxon>
        <taxon>Ericoideae</taxon>
        <taxon>Rhodoreae</taxon>
        <taxon>Rhododendron</taxon>
    </lineage>
</organism>
<evidence type="ECO:0000256" key="8">
    <source>
        <dbReference type="SAM" id="MobiDB-lite"/>
    </source>
</evidence>
<dbReference type="Proteomes" id="UP000626092">
    <property type="component" value="Unassembled WGS sequence"/>
</dbReference>
<dbReference type="InterPro" id="IPR003613">
    <property type="entry name" value="Ubox_domain"/>
</dbReference>
<dbReference type="InterPro" id="IPR011989">
    <property type="entry name" value="ARM-like"/>
</dbReference>
<dbReference type="PANTHER" id="PTHR23315:SF339">
    <property type="entry name" value="U-BOX DOMAIN-CONTAINING PROTEIN 40"/>
    <property type="match status" value="1"/>
</dbReference>
<dbReference type="PANTHER" id="PTHR23315">
    <property type="entry name" value="U BOX DOMAIN-CONTAINING"/>
    <property type="match status" value="1"/>
</dbReference>
<comment type="function">
    <text evidence="2">Functions as an E3 ubiquitin ligase.</text>
</comment>
<keyword evidence="7" id="KW-0833">Ubl conjugation pathway</keyword>
<keyword evidence="5" id="KW-0808">Transferase</keyword>
<dbReference type="GO" id="GO:0061630">
    <property type="term" value="F:ubiquitin protein ligase activity"/>
    <property type="evidence" value="ECO:0007669"/>
    <property type="project" value="UniProtKB-EC"/>
</dbReference>
<keyword evidence="6" id="KW-0677">Repeat</keyword>
<dbReference type="GO" id="GO:0016567">
    <property type="term" value="P:protein ubiquitination"/>
    <property type="evidence" value="ECO:0007669"/>
    <property type="project" value="UniProtKB-UniPathway"/>
</dbReference>
<comment type="pathway">
    <text evidence="3">Protein modification; protein ubiquitination.</text>
</comment>
<evidence type="ECO:0000259" key="9">
    <source>
        <dbReference type="PROSITE" id="PS51698"/>
    </source>
</evidence>
<protein>
    <recommendedName>
        <fullName evidence="4">RING-type E3 ubiquitin transferase</fullName>
        <ecNumber evidence="4">2.3.2.27</ecNumber>
    </recommendedName>
</protein>
<feature type="compositionally biased region" description="Polar residues" evidence="8">
    <location>
        <begin position="160"/>
        <end position="177"/>
    </location>
</feature>
<dbReference type="SMART" id="SM00185">
    <property type="entry name" value="ARM"/>
    <property type="match status" value="4"/>
</dbReference>
<name>A0A834GA89_RHOSS</name>
<dbReference type="Gene3D" id="1.25.10.10">
    <property type="entry name" value="Leucine-rich Repeat Variant"/>
    <property type="match status" value="1"/>
</dbReference>
<sequence length="601" mass="66527">MGSGKRRWKISFQWSPSPIKNQTPKEFTCPLSGFLMADPVIVSSGQTFERNCAQSCKILNFKPVLSDGTTPNFSAVIPNLALKSAILNWCNAHLVEPPEPVDEISAEKIVRALMDCQKHQSLETHNRTQWQVPASVKSVRTRFPIRFSPSSEELRETRNKTQSPNKTQSQGPKTWNSSDKELTRFPGRFSSSSEELRETHPKTLCQVPKPRNSEDAELTRFPSKLSSTSEELRETHKKTQWQGPKSRISVETELNRAQSQLSLSSEESVVAATSGSSTPLPFYSYSSSSSDIETLNPSSSEEDDIVLRLRSLHVFEQEEAATSLRKMTRTGEDSRVRLCTPRVLSAVRSLIASRYAAVQVNAVAALVNLSLENQNKVRIVRSGIVPPLIDVLKAGFPEGQDHAAGALFSLALDNHNKTAIGVLGALPPLLHALRSESEQTRNDSALALYHLSLVQSNRVKLVKLGSVQTLLGMVRMGHMTGRVLLVLSNLAFCVEGRAIMLDVGTVEVFVGMLSRDRLESESTRDSCVTALYGLSHGGLRFKGLAKEAGAEEVLRKVEEVGSERARVKARRVLEVMRGRDEEEEEVDWEALLNSEEVSQTL</sequence>
<comment type="catalytic activity">
    <reaction evidence="1">
        <text>S-ubiquitinyl-[E2 ubiquitin-conjugating enzyme]-L-cysteine + [acceptor protein]-L-lysine = [E2 ubiquitin-conjugating enzyme]-L-cysteine + N(6)-ubiquitinyl-[acceptor protein]-L-lysine.</text>
        <dbReference type="EC" id="2.3.2.27"/>
    </reaction>
</comment>
<dbReference type="InterPro" id="IPR016024">
    <property type="entry name" value="ARM-type_fold"/>
</dbReference>
<dbReference type="Pfam" id="PF04564">
    <property type="entry name" value="U-box"/>
    <property type="match status" value="1"/>
</dbReference>
<proteinExistence type="predicted"/>
<keyword evidence="11" id="KW-1185">Reference proteome</keyword>
<dbReference type="SUPFAM" id="SSF57850">
    <property type="entry name" value="RING/U-box"/>
    <property type="match status" value="1"/>
</dbReference>
<evidence type="ECO:0000256" key="6">
    <source>
        <dbReference type="ARBA" id="ARBA00022737"/>
    </source>
</evidence>
<dbReference type="Pfam" id="PF00514">
    <property type="entry name" value="Arm"/>
    <property type="match status" value="2"/>
</dbReference>
<evidence type="ECO:0000256" key="2">
    <source>
        <dbReference type="ARBA" id="ARBA00003861"/>
    </source>
</evidence>
<dbReference type="Gene3D" id="3.30.40.10">
    <property type="entry name" value="Zinc/RING finger domain, C3HC4 (zinc finger)"/>
    <property type="match status" value="1"/>
</dbReference>
<evidence type="ECO:0000313" key="10">
    <source>
        <dbReference type="EMBL" id="KAF7129320.1"/>
    </source>
</evidence>
<dbReference type="OrthoDB" id="7537227at2759"/>
<feature type="region of interest" description="Disordered" evidence="8">
    <location>
        <begin position="147"/>
        <end position="247"/>
    </location>
</feature>
<dbReference type="SMART" id="SM00504">
    <property type="entry name" value="Ubox"/>
    <property type="match status" value="1"/>
</dbReference>
<evidence type="ECO:0000256" key="3">
    <source>
        <dbReference type="ARBA" id="ARBA00004906"/>
    </source>
</evidence>
<dbReference type="PROSITE" id="PS51698">
    <property type="entry name" value="U_BOX"/>
    <property type="match status" value="1"/>
</dbReference>
<evidence type="ECO:0000313" key="11">
    <source>
        <dbReference type="Proteomes" id="UP000626092"/>
    </source>
</evidence>
<evidence type="ECO:0000256" key="5">
    <source>
        <dbReference type="ARBA" id="ARBA00022679"/>
    </source>
</evidence>
<dbReference type="InterPro" id="IPR013083">
    <property type="entry name" value="Znf_RING/FYVE/PHD"/>
</dbReference>
<reference evidence="10" key="1">
    <citation type="submission" date="2019-11" db="EMBL/GenBank/DDBJ databases">
        <authorList>
            <person name="Liu Y."/>
            <person name="Hou J."/>
            <person name="Li T.-Q."/>
            <person name="Guan C.-H."/>
            <person name="Wu X."/>
            <person name="Wu H.-Z."/>
            <person name="Ling F."/>
            <person name="Zhang R."/>
            <person name="Shi X.-G."/>
            <person name="Ren J.-P."/>
            <person name="Chen E.-F."/>
            <person name="Sun J.-M."/>
        </authorList>
    </citation>
    <scope>NUCLEOTIDE SEQUENCE</scope>
    <source>
        <strain evidence="10">Adult_tree_wgs_1</strain>
        <tissue evidence="10">Leaves</tissue>
    </source>
</reference>
<evidence type="ECO:0000256" key="7">
    <source>
        <dbReference type="ARBA" id="ARBA00022786"/>
    </source>
</evidence>
<dbReference type="InterPro" id="IPR000225">
    <property type="entry name" value="Armadillo"/>
</dbReference>
<dbReference type="SUPFAM" id="SSF48371">
    <property type="entry name" value="ARM repeat"/>
    <property type="match status" value="1"/>
</dbReference>
<dbReference type="UniPathway" id="UPA00143"/>
<comment type="caution">
    <text evidence="10">The sequence shown here is derived from an EMBL/GenBank/DDBJ whole genome shotgun (WGS) entry which is preliminary data.</text>
</comment>
<gene>
    <name evidence="10" type="ORF">RHSIM_Rhsim10G0028800</name>
</gene>
<dbReference type="AlphaFoldDB" id="A0A834GA89"/>
<feature type="domain" description="U-box" evidence="9">
    <location>
        <begin position="22"/>
        <end position="96"/>
    </location>
</feature>